<name>A0A024EMC0_9PSED</name>
<dbReference type="EMBL" id="CP005961">
    <property type="protein sequence ID" value="AHZ73711.1"/>
    <property type="molecule type" value="Genomic_DNA"/>
</dbReference>
<dbReference type="Pfam" id="PF11348">
    <property type="entry name" value="DUF3150"/>
    <property type="match status" value="1"/>
</dbReference>
<dbReference type="AlphaFoldDB" id="A0A024EMC0"/>
<organism evidence="1 2">
    <name type="scientific">Pseudomonas mandelii JR-1</name>
    <dbReference type="NCBI Taxonomy" id="1147786"/>
    <lineage>
        <taxon>Bacteria</taxon>
        <taxon>Pseudomonadati</taxon>
        <taxon>Pseudomonadota</taxon>
        <taxon>Gammaproteobacteria</taxon>
        <taxon>Pseudomonadales</taxon>
        <taxon>Pseudomonadaceae</taxon>
        <taxon>Pseudomonas</taxon>
    </lineage>
</organism>
<dbReference type="Proteomes" id="UP000026913">
    <property type="component" value="Plasmid unnamed"/>
</dbReference>
<accession>A0A024EMC0</accession>
<proteinExistence type="predicted"/>
<geneLocation type="plasmid" evidence="2"/>
<protein>
    <recommendedName>
        <fullName evidence="3">Cobalamine biosynthesis protein</fullName>
    </recommendedName>
</protein>
<evidence type="ECO:0000313" key="2">
    <source>
        <dbReference type="Proteomes" id="UP000026913"/>
    </source>
</evidence>
<dbReference type="InterPro" id="IPR021496">
    <property type="entry name" value="DUF3150"/>
</dbReference>
<dbReference type="RefSeq" id="WP_010466600.1">
    <property type="nucleotide sequence ID" value="NZ_CP005961.1"/>
</dbReference>
<sequence>MQISSPVKEIDTLSKLLLVDLNVSIWSGRKKLRTEDLGAGVTLPPSELASLGSKKIINSDELKEFENLKRRAVRLLELNGVRFLGGYGLPDEVAPEVAAELEDIKRKFEDQRIAFIKAYDSNFDAWVNKWANPQWRSAVLSAKTPKDVVAHKFNFRFTLCRVAPDTSNPSIAKGLAQEVNGLSGQLFREIADAAEDLLDNSFVGKDSVSRKAVSSMLKMHKKLSSLAFLNPGVSLVADYMTNVIGKLPKSGPYKGSDFQDLLSLILTLSDETKILKMAGLFQKSNADAPGAFVDPTLQLSDDTTPDFSDFNILDEETAFDVLAGAMDSALVAEASATSFADLMAGADLTTLNVNELASLAHEVQNTAINAAAEKANVDDVAPQVVSNEVFAHVVAADTFAVDSMDFCL</sequence>
<dbReference type="OrthoDB" id="8900573at2"/>
<reference evidence="1 2" key="1">
    <citation type="journal article" date="2012" name="J. Bacteriol.">
        <title>Genome sequence of cold-adapted Pseudomonas mandelii strain JR-1.</title>
        <authorList>
            <person name="Jang S.H."/>
            <person name="Kim J."/>
            <person name="Kim J."/>
            <person name="Hong S."/>
            <person name="Lee C."/>
        </authorList>
    </citation>
    <scope>NUCLEOTIDE SEQUENCE [LARGE SCALE GENOMIC DNA]</scope>
    <source>
        <strain evidence="1 2">JR-1</strain>
        <plasmid evidence="2">Plasmid</plasmid>
    </source>
</reference>
<keyword evidence="1" id="KW-0614">Plasmid</keyword>
<dbReference type="KEGG" id="pman:OU5_P0459"/>
<gene>
    <name evidence="1" type="ORF">OU5_P0459</name>
</gene>
<evidence type="ECO:0008006" key="3">
    <source>
        <dbReference type="Google" id="ProtNLM"/>
    </source>
</evidence>
<dbReference type="HOGENOM" id="CLU_606495_0_0_6"/>
<evidence type="ECO:0000313" key="1">
    <source>
        <dbReference type="EMBL" id="AHZ73711.1"/>
    </source>
</evidence>